<name>A0A9N8WCL2_9GLOM</name>
<keyword evidence="2" id="KW-0812">Transmembrane</keyword>
<keyword evidence="4" id="KW-1185">Reference proteome</keyword>
<organism evidence="3 4">
    <name type="scientific">Ambispora gerdemannii</name>
    <dbReference type="NCBI Taxonomy" id="144530"/>
    <lineage>
        <taxon>Eukaryota</taxon>
        <taxon>Fungi</taxon>
        <taxon>Fungi incertae sedis</taxon>
        <taxon>Mucoromycota</taxon>
        <taxon>Glomeromycotina</taxon>
        <taxon>Glomeromycetes</taxon>
        <taxon>Archaeosporales</taxon>
        <taxon>Ambisporaceae</taxon>
        <taxon>Ambispora</taxon>
    </lineage>
</organism>
<feature type="transmembrane region" description="Helical" evidence="2">
    <location>
        <begin position="29"/>
        <end position="52"/>
    </location>
</feature>
<dbReference type="EMBL" id="CAJVPL010000307">
    <property type="protein sequence ID" value="CAG8481243.1"/>
    <property type="molecule type" value="Genomic_DNA"/>
</dbReference>
<gene>
    <name evidence="3" type="ORF">AGERDE_LOCUS3243</name>
</gene>
<keyword evidence="2" id="KW-1133">Transmembrane helix</keyword>
<evidence type="ECO:0000256" key="1">
    <source>
        <dbReference type="SAM" id="MobiDB-lite"/>
    </source>
</evidence>
<comment type="caution">
    <text evidence="3">The sequence shown here is derived from an EMBL/GenBank/DDBJ whole genome shotgun (WGS) entry which is preliminary data.</text>
</comment>
<proteinExistence type="predicted"/>
<feature type="compositionally biased region" description="Low complexity" evidence="1">
    <location>
        <begin position="135"/>
        <end position="144"/>
    </location>
</feature>
<evidence type="ECO:0000313" key="3">
    <source>
        <dbReference type="EMBL" id="CAG8481243.1"/>
    </source>
</evidence>
<feature type="compositionally biased region" description="Basic and acidic residues" evidence="1">
    <location>
        <begin position="123"/>
        <end position="134"/>
    </location>
</feature>
<feature type="region of interest" description="Disordered" evidence="1">
    <location>
        <begin position="123"/>
        <end position="148"/>
    </location>
</feature>
<reference evidence="3" key="1">
    <citation type="submission" date="2021-06" db="EMBL/GenBank/DDBJ databases">
        <authorList>
            <person name="Kallberg Y."/>
            <person name="Tangrot J."/>
            <person name="Rosling A."/>
        </authorList>
    </citation>
    <scope>NUCLEOTIDE SEQUENCE</scope>
    <source>
        <strain evidence="3">MT106</strain>
    </source>
</reference>
<sequence length="248" mass="28834">MQFHNNNSRGQEFVSGVSPDTKLLSWETLWNSLTCITFITSIALLLLLFFLIHNHVTTVKNPNKFKLVEENASSVLLEQQQQTQPSISPTRHRKIYFPSRIFTTPFGDQRRFYQMSIEQKYRRQSELPPYERSRPPLSSPLSPSRYKDDKQVIPVLSNRFLVKPKNHISMEGSSKKRFLYAARNREERSYEEAVEKMINQLSNLSIADSSIQQENSNSQEIVASASHIWPESSYLVSSSDYHCLLKRM</sequence>
<evidence type="ECO:0000313" key="4">
    <source>
        <dbReference type="Proteomes" id="UP000789831"/>
    </source>
</evidence>
<evidence type="ECO:0000256" key="2">
    <source>
        <dbReference type="SAM" id="Phobius"/>
    </source>
</evidence>
<protein>
    <submittedName>
        <fullName evidence="3">4237_t:CDS:1</fullName>
    </submittedName>
</protein>
<accession>A0A9N8WCL2</accession>
<keyword evidence="2" id="KW-0472">Membrane</keyword>
<dbReference type="Proteomes" id="UP000789831">
    <property type="component" value="Unassembled WGS sequence"/>
</dbReference>
<dbReference type="AlphaFoldDB" id="A0A9N8WCL2"/>
<dbReference type="OrthoDB" id="10452483at2759"/>